<dbReference type="Pfam" id="PF11964">
    <property type="entry name" value="SpoIIAA-like"/>
    <property type="match status" value="1"/>
</dbReference>
<dbReference type="HOGENOM" id="CLU_2696861_0_0_9"/>
<dbReference type="Proteomes" id="UP000000271">
    <property type="component" value="Chromosome"/>
</dbReference>
<accession>D6XVZ5</accession>
<sequence length="73" mass="8441">MLLVIDNIHVTLKGLIEDLKFDMKYWNDFDKIAVVSDKTSVEIVMRLSSVLPKLDMKHFTLSKVTDATSWLNE</sequence>
<gene>
    <name evidence="1" type="ordered locus">Bsel_0223</name>
</gene>
<dbReference type="InterPro" id="IPR021866">
    <property type="entry name" value="SpoIIAA-like"/>
</dbReference>
<dbReference type="OrthoDB" id="2389786at2"/>
<dbReference type="InterPro" id="IPR038396">
    <property type="entry name" value="SpoIIAA-like_sf"/>
</dbReference>
<dbReference type="SUPFAM" id="SSF52091">
    <property type="entry name" value="SpoIIaa-like"/>
    <property type="match status" value="1"/>
</dbReference>
<evidence type="ECO:0000313" key="2">
    <source>
        <dbReference type="Proteomes" id="UP000000271"/>
    </source>
</evidence>
<keyword evidence="2" id="KW-1185">Reference proteome</keyword>
<evidence type="ECO:0000313" key="1">
    <source>
        <dbReference type="EMBL" id="ADH97768.1"/>
    </source>
</evidence>
<organism evidence="1 2">
    <name type="scientific">Bacillus selenitireducens (strain ATCC 700615 / DSM 15326 / MLS10)</name>
    <dbReference type="NCBI Taxonomy" id="439292"/>
    <lineage>
        <taxon>Bacteria</taxon>
        <taxon>Bacillati</taxon>
        <taxon>Bacillota</taxon>
        <taxon>Bacilli</taxon>
        <taxon>Bacillales</taxon>
        <taxon>Bacillaceae</taxon>
        <taxon>Salisediminibacterium</taxon>
    </lineage>
</organism>
<dbReference type="EMBL" id="CP001791">
    <property type="protein sequence ID" value="ADH97768.1"/>
    <property type="molecule type" value="Genomic_DNA"/>
</dbReference>
<evidence type="ECO:0008006" key="3">
    <source>
        <dbReference type="Google" id="ProtNLM"/>
    </source>
</evidence>
<dbReference type="STRING" id="439292.Bsel_0223"/>
<protein>
    <recommendedName>
        <fullName evidence="3">STAS/SEC14 domain-containing protein</fullName>
    </recommendedName>
</protein>
<dbReference type="KEGG" id="bse:Bsel_0223"/>
<proteinExistence type="predicted"/>
<dbReference type="Gene3D" id="3.40.50.10600">
    <property type="entry name" value="SpoIIaa-like domains"/>
    <property type="match status" value="1"/>
</dbReference>
<dbReference type="AlphaFoldDB" id="D6XVZ5"/>
<dbReference type="InterPro" id="IPR036513">
    <property type="entry name" value="STAS_dom_sf"/>
</dbReference>
<dbReference type="RefSeq" id="WP_013171197.1">
    <property type="nucleotide sequence ID" value="NC_014219.1"/>
</dbReference>
<name>D6XVZ5_BACIE</name>
<reference evidence="1" key="1">
    <citation type="submission" date="2009-10" db="EMBL/GenBank/DDBJ databases">
        <title>Complete sequence of Bacillus selenitireducens MLS10.</title>
        <authorList>
            <consortium name="US DOE Joint Genome Institute"/>
            <person name="Lucas S."/>
            <person name="Copeland A."/>
            <person name="Lapidus A."/>
            <person name="Glavina del Rio T."/>
            <person name="Dalin E."/>
            <person name="Tice H."/>
            <person name="Bruce D."/>
            <person name="Goodwin L."/>
            <person name="Pitluck S."/>
            <person name="Sims D."/>
            <person name="Brettin T."/>
            <person name="Detter J.C."/>
            <person name="Han C."/>
            <person name="Larimer F."/>
            <person name="Land M."/>
            <person name="Hauser L."/>
            <person name="Kyrpides N."/>
            <person name="Ovchinnikova G."/>
            <person name="Stolz J."/>
        </authorList>
    </citation>
    <scope>NUCLEOTIDE SEQUENCE [LARGE SCALE GENOMIC DNA]</scope>
    <source>
        <strain evidence="1">MLS10</strain>
    </source>
</reference>